<organism evidence="1 2">
    <name type="scientific">Parachaetomium inaequale</name>
    <dbReference type="NCBI Taxonomy" id="2588326"/>
    <lineage>
        <taxon>Eukaryota</taxon>
        <taxon>Fungi</taxon>
        <taxon>Dikarya</taxon>
        <taxon>Ascomycota</taxon>
        <taxon>Pezizomycotina</taxon>
        <taxon>Sordariomycetes</taxon>
        <taxon>Sordariomycetidae</taxon>
        <taxon>Sordariales</taxon>
        <taxon>Chaetomiaceae</taxon>
        <taxon>Parachaetomium</taxon>
    </lineage>
</organism>
<sequence length="107" mass="12602">MVACLNHQYRDKIPDVDGDFLFYRYVNDVWSVAYLDRRVPQVLMFDGISIRPYNMEDDEKRKERIYYLIAAVEAYFTSVGDCIDILFYNTRKFSDIDSICSGTLCIV</sequence>
<evidence type="ECO:0000313" key="2">
    <source>
        <dbReference type="Proteomes" id="UP001303115"/>
    </source>
</evidence>
<proteinExistence type="predicted"/>
<dbReference type="EMBL" id="MU854457">
    <property type="protein sequence ID" value="KAK4035024.1"/>
    <property type="molecule type" value="Genomic_DNA"/>
</dbReference>
<name>A0AAN6SP86_9PEZI</name>
<protein>
    <submittedName>
        <fullName evidence="1">Uncharacterized protein</fullName>
    </submittedName>
</protein>
<gene>
    <name evidence="1" type="ORF">C8A01DRAFT_38478</name>
</gene>
<keyword evidence="2" id="KW-1185">Reference proteome</keyword>
<dbReference type="Proteomes" id="UP001303115">
    <property type="component" value="Unassembled WGS sequence"/>
</dbReference>
<reference evidence="2" key="1">
    <citation type="journal article" date="2023" name="Mol. Phylogenet. Evol.">
        <title>Genome-scale phylogeny and comparative genomics of the fungal order Sordariales.</title>
        <authorList>
            <person name="Hensen N."/>
            <person name="Bonometti L."/>
            <person name="Westerberg I."/>
            <person name="Brannstrom I.O."/>
            <person name="Guillou S."/>
            <person name="Cros-Aarteil S."/>
            <person name="Calhoun S."/>
            <person name="Haridas S."/>
            <person name="Kuo A."/>
            <person name="Mondo S."/>
            <person name="Pangilinan J."/>
            <person name="Riley R."/>
            <person name="LaButti K."/>
            <person name="Andreopoulos B."/>
            <person name="Lipzen A."/>
            <person name="Chen C."/>
            <person name="Yan M."/>
            <person name="Daum C."/>
            <person name="Ng V."/>
            <person name="Clum A."/>
            <person name="Steindorff A."/>
            <person name="Ohm R.A."/>
            <person name="Martin F."/>
            <person name="Silar P."/>
            <person name="Natvig D.O."/>
            <person name="Lalanne C."/>
            <person name="Gautier V."/>
            <person name="Ament-Velasquez S.L."/>
            <person name="Kruys A."/>
            <person name="Hutchinson M.I."/>
            <person name="Powell A.J."/>
            <person name="Barry K."/>
            <person name="Miller A.N."/>
            <person name="Grigoriev I.V."/>
            <person name="Debuchy R."/>
            <person name="Gladieux P."/>
            <person name="Hiltunen Thoren M."/>
            <person name="Johannesson H."/>
        </authorList>
    </citation>
    <scope>NUCLEOTIDE SEQUENCE [LARGE SCALE GENOMIC DNA]</scope>
    <source>
        <strain evidence="2">CBS 284.82</strain>
    </source>
</reference>
<accession>A0AAN6SP86</accession>
<evidence type="ECO:0000313" key="1">
    <source>
        <dbReference type="EMBL" id="KAK4035024.1"/>
    </source>
</evidence>
<comment type="caution">
    <text evidence="1">The sequence shown here is derived from an EMBL/GenBank/DDBJ whole genome shotgun (WGS) entry which is preliminary data.</text>
</comment>
<dbReference type="AlphaFoldDB" id="A0AAN6SP86"/>